<dbReference type="FunFam" id="3.40.47.10:FF:000029">
    <property type="entry name" value="3-oxoacyl-[acyl-carrier-protein] synthase 1"/>
    <property type="match status" value="1"/>
</dbReference>
<dbReference type="PANTHER" id="PTHR11712">
    <property type="entry name" value="POLYKETIDE SYNTHASE-RELATED"/>
    <property type="match status" value="1"/>
</dbReference>
<dbReference type="Gene3D" id="3.40.47.10">
    <property type="match status" value="1"/>
</dbReference>
<evidence type="ECO:0000313" key="6">
    <source>
        <dbReference type="EMBL" id="GDY33155.1"/>
    </source>
</evidence>
<comment type="similarity">
    <text evidence="1 4">Belongs to the thiolase-like superfamily. Beta-ketoacyl-ACP synthases family.</text>
</comment>
<sequence>MAVSTAYAAGSTAIGTARQWLAAGVCDVVIAGGTESFMTPTTLTSLANMGAMSRRVDAPERASRPFDADRDGFVAGEGAGILVLERAADARARGARIRAHVSGYGASADAHHPSAPDPGGAGAERAIRAALADALIDPDEVAHVNAHGTSTPLNDVTEARVIRRVFGERPAVTSTKGAIGHLIGAAGAVEAAYTVLAVQHGTVPPTANLDSQDPEIAVDVVAKDARALAIGAAVSNSFGFGGHNAVLVVTGA</sequence>
<comment type="caution">
    <text evidence="6">The sequence shown here is derived from an EMBL/GenBank/DDBJ whole genome shotgun (WGS) entry which is preliminary data.</text>
</comment>
<dbReference type="InterPro" id="IPR016039">
    <property type="entry name" value="Thiolase-like"/>
</dbReference>
<dbReference type="PROSITE" id="PS52004">
    <property type="entry name" value="KS3_2"/>
    <property type="match status" value="1"/>
</dbReference>
<dbReference type="Pfam" id="PF02801">
    <property type="entry name" value="Ketoacyl-synt_C"/>
    <property type="match status" value="1"/>
</dbReference>
<dbReference type="EMBL" id="BJFL01000035">
    <property type="protein sequence ID" value="GDY33155.1"/>
    <property type="molecule type" value="Genomic_DNA"/>
</dbReference>
<keyword evidence="3" id="KW-0012">Acyltransferase</keyword>
<reference evidence="7" key="1">
    <citation type="submission" date="2019-04" db="EMBL/GenBank/DDBJ databases">
        <title>Draft genome sequence of Pseudonocardiaceae bacterium SL3-2-4.</title>
        <authorList>
            <person name="Ningsih F."/>
            <person name="Yokota A."/>
            <person name="Sakai Y."/>
            <person name="Nanatani K."/>
            <person name="Yabe S."/>
            <person name="Oetari A."/>
            <person name="Sjamsuridzal W."/>
        </authorList>
    </citation>
    <scope>NUCLEOTIDE SEQUENCE [LARGE SCALE GENOMIC DNA]</scope>
    <source>
        <strain evidence="7">SL3-2-4</strain>
    </source>
</reference>
<dbReference type="OrthoDB" id="9808669at2"/>
<evidence type="ECO:0000313" key="7">
    <source>
        <dbReference type="Proteomes" id="UP000298860"/>
    </source>
</evidence>
<dbReference type="Proteomes" id="UP000298860">
    <property type="component" value="Unassembled WGS sequence"/>
</dbReference>
<dbReference type="AlphaFoldDB" id="A0A4D4J8L7"/>
<dbReference type="GO" id="GO:0006633">
    <property type="term" value="P:fatty acid biosynthetic process"/>
    <property type="evidence" value="ECO:0007669"/>
    <property type="project" value="TreeGrafter"/>
</dbReference>
<gene>
    <name evidence="6" type="ORF">GTS_47880</name>
</gene>
<organism evidence="6 7">
    <name type="scientific">Gandjariella thermophila</name>
    <dbReference type="NCBI Taxonomy" id="1931992"/>
    <lineage>
        <taxon>Bacteria</taxon>
        <taxon>Bacillati</taxon>
        <taxon>Actinomycetota</taxon>
        <taxon>Actinomycetes</taxon>
        <taxon>Pseudonocardiales</taxon>
        <taxon>Pseudonocardiaceae</taxon>
        <taxon>Gandjariella</taxon>
    </lineage>
</organism>
<evidence type="ECO:0000259" key="5">
    <source>
        <dbReference type="PROSITE" id="PS52004"/>
    </source>
</evidence>
<evidence type="ECO:0000256" key="1">
    <source>
        <dbReference type="ARBA" id="ARBA00008467"/>
    </source>
</evidence>
<keyword evidence="2 4" id="KW-0808">Transferase</keyword>
<evidence type="ECO:0000256" key="2">
    <source>
        <dbReference type="ARBA" id="ARBA00022679"/>
    </source>
</evidence>
<dbReference type="Pfam" id="PF00109">
    <property type="entry name" value="ketoacyl-synt"/>
    <property type="match status" value="1"/>
</dbReference>
<dbReference type="CDD" id="cd00834">
    <property type="entry name" value="KAS_I_II"/>
    <property type="match status" value="1"/>
</dbReference>
<protein>
    <recommendedName>
        <fullName evidence="5">Ketosynthase family 3 (KS3) domain-containing protein</fullName>
    </recommendedName>
</protein>
<proteinExistence type="inferred from homology"/>
<dbReference type="SUPFAM" id="SSF53901">
    <property type="entry name" value="Thiolase-like"/>
    <property type="match status" value="2"/>
</dbReference>
<dbReference type="InterPro" id="IPR014031">
    <property type="entry name" value="Ketoacyl_synth_C"/>
</dbReference>
<dbReference type="SMART" id="SM00825">
    <property type="entry name" value="PKS_KS"/>
    <property type="match status" value="1"/>
</dbReference>
<name>A0A4D4J8L7_9PSEU</name>
<dbReference type="InterPro" id="IPR020841">
    <property type="entry name" value="PKS_Beta-ketoAc_synthase_dom"/>
</dbReference>
<keyword evidence="7" id="KW-1185">Reference proteome</keyword>
<dbReference type="PANTHER" id="PTHR11712:SF347">
    <property type="entry name" value="BETA KETOACYL-ACYL CARRIER PROTEIN SYNTHASE"/>
    <property type="match status" value="1"/>
</dbReference>
<dbReference type="InterPro" id="IPR000794">
    <property type="entry name" value="Beta-ketoacyl_synthase"/>
</dbReference>
<dbReference type="GO" id="GO:0004315">
    <property type="term" value="F:3-oxoacyl-[acyl-carrier-protein] synthase activity"/>
    <property type="evidence" value="ECO:0007669"/>
    <property type="project" value="TreeGrafter"/>
</dbReference>
<dbReference type="InterPro" id="IPR014030">
    <property type="entry name" value="Ketoacyl_synth_N"/>
</dbReference>
<evidence type="ECO:0000256" key="3">
    <source>
        <dbReference type="ARBA" id="ARBA00023315"/>
    </source>
</evidence>
<feature type="domain" description="Ketosynthase family 3 (KS3)" evidence="5">
    <location>
        <begin position="1"/>
        <end position="251"/>
    </location>
</feature>
<evidence type="ECO:0000256" key="4">
    <source>
        <dbReference type="RuleBase" id="RU003694"/>
    </source>
</evidence>
<accession>A0A4D4J8L7</accession>